<evidence type="ECO:0000313" key="1">
    <source>
        <dbReference type="EMBL" id="JAD46571.1"/>
    </source>
</evidence>
<reference evidence="1" key="1">
    <citation type="submission" date="2014-09" db="EMBL/GenBank/DDBJ databases">
        <authorList>
            <person name="Magalhaes I.L.F."/>
            <person name="Oliveira U."/>
            <person name="Santos F.R."/>
            <person name="Vidigal T.H.D.A."/>
            <person name="Brescovit A.D."/>
            <person name="Santos A.J."/>
        </authorList>
    </citation>
    <scope>NUCLEOTIDE SEQUENCE</scope>
    <source>
        <tissue evidence="1">Shoot tissue taken approximately 20 cm above the soil surface</tissue>
    </source>
</reference>
<proteinExistence type="predicted"/>
<accession>A0A0A9A657</accession>
<reference evidence="1" key="2">
    <citation type="journal article" date="2015" name="Data Brief">
        <title>Shoot transcriptome of the giant reed, Arundo donax.</title>
        <authorList>
            <person name="Barrero R.A."/>
            <person name="Guerrero F.D."/>
            <person name="Moolhuijzen P."/>
            <person name="Goolsby J.A."/>
            <person name="Tidwell J."/>
            <person name="Bellgard S.E."/>
            <person name="Bellgard M.I."/>
        </authorList>
    </citation>
    <scope>NUCLEOTIDE SEQUENCE</scope>
    <source>
        <tissue evidence="1">Shoot tissue taken approximately 20 cm above the soil surface</tissue>
    </source>
</reference>
<name>A0A0A9A657_ARUDO</name>
<sequence length="39" mass="4460">MFLWTTIFCLNYFLGLTATAQAQFVVIYFGSSSAYFTHV</sequence>
<dbReference type="AlphaFoldDB" id="A0A0A9A657"/>
<protein>
    <submittedName>
        <fullName evidence="1">Uncharacterized protein</fullName>
    </submittedName>
</protein>
<organism evidence="1">
    <name type="scientific">Arundo donax</name>
    <name type="common">Giant reed</name>
    <name type="synonym">Donax arundinaceus</name>
    <dbReference type="NCBI Taxonomy" id="35708"/>
    <lineage>
        <taxon>Eukaryota</taxon>
        <taxon>Viridiplantae</taxon>
        <taxon>Streptophyta</taxon>
        <taxon>Embryophyta</taxon>
        <taxon>Tracheophyta</taxon>
        <taxon>Spermatophyta</taxon>
        <taxon>Magnoliopsida</taxon>
        <taxon>Liliopsida</taxon>
        <taxon>Poales</taxon>
        <taxon>Poaceae</taxon>
        <taxon>PACMAD clade</taxon>
        <taxon>Arundinoideae</taxon>
        <taxon>Arundineae</taxon>
        <taxon>Arundo</taxon>
    </lineage>
</organism>
<dbReference type="EMBL" id="GBRH01251324">
    <property type="protein sequence ID" value="JAD46571.1"/>
    <property type="molecule type" value="Transcribed_RNA"/>
</dbReference>